<dbReference type="Gene3D" id="3.60.21.10">
    <property type="match status" value="1"/>
</dbReference>
<dbReference type="InterPro" id="IPR041829">
    <property type="entry name" value="SoxB_N"/>
</dbReference>
<protein>
    <submittedName>
        <fullName evidence="3">Mannosylglucosyl-3-phosphoglycerate phosphatase</fullName>
        <ecNumber evidence="3">3.1.3.-</ecNumber>
    </submittedName>
</protein>
<dbReference type="PRINTS" id="PR01607">
    <property type="entry name" value="APYRASEFAMLY"/>
</dbReference>
<dbReference type="SUPFAM" id="SSF56300">
    <property type="entry name" value="Metallo-dependent phosphatases"/>
    <property type="match status" value="1"/>
</dbReference>
<dbReference type="NCBIfam" id="TIGR04486">
    <property type="entry name" value="thiosulf_SoxB"/>
    <property type="match status" value="1"/>
</dbReference>
<feature type="domain" description="5'-Nucleotidase C-terminal" evidence="2">
    <location>
        <begin position="392"/>
        <end position="516"/>
    </location>
</feature>
<organism evidence="3 4">
    <name type="scientific">Calidithermus roseus</name>
    <dbReference type="NCBI Taxonomy" id="1644118"/>
    <lineage>
        <taxon>Bacteria</taxon>
        <taxon>Thermotogati</taxon>
        <taxon>Deinococcota</taxon>
        <taxon>Deinococci</taxon>
        <taxon>Thermales</taxon>
        <taxon>Thermaceae</taxon>
        <taxon>Calidithermus</taxon>
    </lineage>
</organism>
<dbReference type="Gene3D" id="6.10.140.570">
    <property type="match status" value="1"/>
</dbReference>
<dbReference type="GO" id="GO:0000166">
    <property type="term" value="F:nucleotide binding"/>
    <property type="evidence" value="ECO:0007669"/>
    <property type="project" value="UniProtKB-KW"/>
</dbReference>
<dbReference type="InterPro" id="IPR008334">
    <property type="entry name" value="5'-Nucleotdase_C"/>
</dbReference>
<dbReference type="GO" id="GO:0016787">
    <property type="term" value="F:hydrolase activity"/>
    <property type="evidence" value="ECO:0007669"/>
    <property type="project" value="UniProtKB-KW"/>
</dbReference>
<dbReference type="AlphaFoldDB" id="A0A399F2B4"/>
<keyword evidence="1 3" id="KW-0378">Hydrolase</keyword>
<dbReference type="GO" id="GO:0030288">
    <property type="term" value="C:outer membrane-bounded periplasmic space"/>
    <property type="evidence" value="ECO:0007669"/>
    <property type="project" value="TreeGrafter"/>
</dbReference>
<dbReference type="Pfam" id="PF02872">
    <property type="entry name" value="5_nucleotid_C"/>
    <property type="match status" value="1"/>
</dbReference>
<evidence type="ECO:0000256" key="1">
    <source>
        <dbReference type="RuleBase" id="RU362119"/>
    </source>
</evidence>
<reference evidence="3 4" key="1">
    <citation type="submission" date="2018-08" db="EMBL/GenBank/DDBJ databases">
        <title>Meiothermus roseus NBRC 110900 genome sequencing project.</title>
        <authorList>
            <person name="Da Costa M.S."/>
            <person name="Albuquerque L."/>
            <person name="Raposo P."/>
            <person name="Froufe H.J.C."/>
            <person name="Barroso C.S."/>
            <person name="Egas C."/>
        </authorList>
    </citation>
    <scope>NUCLEOTIDE SEQUENCE [LARGE SCALE GENOMIC DNA]</scope>
    <source>
        <strain evidence="3 4">NBRC 110900</strain>
    </source>
</reference>
<dbReference type="RefSeq" id="WP_119275672.1">
    <property type="nucleotide sequence ID" value="NZ_QWLA01000003.1"/>
</dbReference>
<keyword evidence="4" id="KW-1185">Reference proteome</keyword>
<dbReference type="InterPro" id="IPR036907">
    <property type="entry name" value="5'-Nucleotdase_C_sf"/>
</dbReference>
<name>A0A399F2B4_9DEIN</name>
<comment type="caution">
    <text evidence="3">The sequence shown here is derived from an EMBL/GenBank/DDBJ whole genome shotgun (WGS) entry which is preliminary data.</text>
</comment>
<dbReference type="Gene3D" id="3.90.780.10">
    <property type="entry name" value="5'-Nucleotidase, C-terminal domain"/>
    <property type="match status" value="1"/>
</dbReference>
<gene>
    <name evidence="3" type="primary">mggB</name>
    <name evidence="3" type="ORF">Mrose_00309</name>
</gene>
<evidence type="ECO:0000259" key="2">
    <source>
        <dbReference type="Pfam" id="PF02872"/>
    </source>
</evidence>
<evidence type="ECO:0000313" key="3">
    <source>
        <dbReference type="EMBL" id="RIH89409.1"/>
    </source>
</evidence>
<comment type="similarity">
    <text evidence="1">Belongs to the 5'-nucleotidase family.</text>
</comment>
<dbReference type="InterPro" id="IPR029052">
    <property type="entry name" value="Metallo-depent_PP-like"/>
</dbReference>
<sequence length="571" mass="62969">MTRREALKLLLAAGITTPRAFAQAMERPEVLYDLPPFGDITLLYSTDLHAQLRPHYFMEPPNLLAPRALEGRPGYLTGEAALRYYGLQRGSLEAHLCTYVDFVALAERFGPLGGAAYVGALIKRQRAQAGVERTLVLDGGDTWTNSGLSLLTRGQAMVEWMNRVGFDHMVFHWEYTLGRERVEELVGALEARVVSFNIVDDLFGDPIYPPYAIHTIGGYALGVIGFSFPYVKVSHPEEFSQGLSFGVREHELQRYVDELRGMGVDAVVLLSHGGVPLDTALAARIRGLDLILSGHTHDFTPRPVRVGSTWLAAGGSAGKAVLRLDLKMRKGGIADLRLRTLPVATSVLEPDGELEHFLQEAYALHSGYLGQVLGTAQSLIYKRDSLYSTFDELAGRAIRAAYPEVEVAFSPGTRWGTTILPGQPITMEALLAFTSFTYPEVYVFKLKGERLHAVLEDVAANAFNPDPFYQQGGDMSRVYGISYELAVNAPTGQRVRSLEVGGQPLEPSREYVVAAYGGRLQRSGTPLERYTPRPVYDVIAEYIRQVKTVQIPPRPALRVLDQSYVVPAWGG</sequence>
<dbReference type="SUPFAM" id="SSF55816">
    <property type="entry name" value="5'-nucleotidase (syn. UDP-sugar hydrolase), C-terminal domain"/>
    <property type="match status" value="1"/>
</dbReference>
<dbReference type="OrthoDB" id="9801679at2"/>
<accession>A0A399F2B4</accession>
<dbReference type="PANTHER" id="PTHR11575">
    <property type="entry name" value="5'-NUCLEOTIDASE-RELATED"/>
    <property type="match status" value="1"/>
</dbReference>
<dbReference type="InterPro" id="IPR030998">
    <property type="entry name" value="Thiosulf_SoxB"/>
</dbReference>
<dbReference type="GO" id="GO:0009166">
    <property type="term" value="P:nucleotide catabolic process"/>
    <property type="evidence" value="ECO:0007669"/>
    <property type="project" value="InterPro"/>
</dbReference>
<dbReference type="PANTHER" id="PTHR11575:SF42">
    <property type="entry name" value="SULFUR OXIDATION PROTEIN SOXB"/>
    <property type="match status" value="1"/>
</dbReference>
<dbReference type="CDD" id="cd07411">
    <property type="entry name" value="MPP_SoxB_N"/>
    <property type="match status" value="1"/>
</dbReference>
<proteinExistence type="inferred from homology"/>
<keyword evidence="1" id="KW-0547">Nucleotide-binding</keyword>
<dbReference type="InterPro" id="IPR006179">
    <property type="entry name" value="5_nucleotidase/apyrase"/>
</dbReference>
<dbReference type="Proteomes" id="UP000265341">
    <property type="component" value="Unassembled WGS sequence"/>
</dbReference>
<evidence type="ECO:0000313" key="4">
    <source>
        <dbReference type="Proteomes" id="UP000265341"/>
    </source>
</evidence>
<dbReference type="EMBL" id="QWLA01000003">
    <property type="protein sequence ID" value="RIH89409.1"/>
    <property type="molecule type" value="Genomic_DNA"/>
</dbReference>
<dbReference type="EC" id="3.1.3.-" evidence="3"/>